<dbReference type="PROSITE" id="PS50003">
    <property type="entry name" value="PH_DOMAIN"/>
    <property type="match status" value="1"/>
</dbReference>
<feature type="compositionally biased region" description="Polar residues" evidence="3">
    <location>
        <begin position="767"/>
        <end position="776"/>
    </location>
</feature>
<feature type="domain" description="PH" evidence="4">
    <location>
        <begin position="42"/>
        <end position="185"/>
    </location>
</feature>
<evidence type="ECO:0000259" key="4">
    <source>
        <dbReference type="PROSITE" id="PS50003"/>
    </source>
</evidence>
<protein>
    <recommendedName>
        <fullName evidence="8">Rho GTPase-activating protein REN1-like</fullName>
    </recommendedName>
</protein>
<evidence type="ECO:0000313" key="6">
    <source>
        <dbReference type="EMBL" id="GKV33594.1"/>
    </source>
</evidence>
<dbReference type="SMART" id="SM00324">
    <property type="entry name" value="RhoGAP"/>
    <property type="match status" value="1"/>
</dbReference>
<dbReference type="Gene3D" id="2.30.29.30">
    <property type="entry name" value="Pleckstrin-homology domain (PH domain)/Phosphotyrosine-binding domain (PTB)"/>
    <property type="match status" value="1"/>
</dbReference>
<dbReference type="InterPro" id="IPR011993">
    <property type="entry name" value="PH-like_dom_sf"/>
</dbReference>
<dbReference type="CDD" id="cd00159">
    <property type="entry name" value="RhoGAP"/>
    <property type="match status" value="1"/>
</dbReference>
<proteinExistence type="predicted"/>
<keyword evidence="7" id="KW-1185">Reference proteome</keyword>
<dbReference type="InterPro" id="IPR025757">
    <property type="entry name" value="MIP1_Leuzipper"/>
</dbReference>
<dbReference type="Proteomes" id="UP001054252">
    <property type="component" value="Unassembled WGS sequence"/>
</dbReference>
<dbReference type="Pfam" id="PF00169">
    <property type="entry name" value="PH"/>
    <property type="match status" value="1"/>
</dbReference>
<comment type="caution">
    <text evidence="6">The sequence shown here is derived from an EMBL/GenBank/DDBJ whole genome shotgun (WGS) entry which is preliminary data.</text>
</comment>
<evidence type="ECO:0000259" key="5">
    <source>
        <dbReference type="PROSITE" id="PS50238"/>
    </source>
</evidence>
<dbReference type="PROSITE" id="PS50238">
    <property type="entry name" value="RHOGAP"/>
    <property type="match status" value="1"/>
</dbReference>
<feature type="compositionally biased region" description="Basic and acidic residues" evidence="3">
    <location>
        <begin position="545"/>
        <end position="554"/>
    </location>
</feature>
<feature type="compositionally biased region" description="Polar residues" evidence="3">
    <location>
        <begin position="615"/>
        <end position="626"/>
    </location>
</feature>
<dbReference type="InterPro" id="IPR052799">
    <property type="entry name" value="Rho_GAP_Regulators"/>
</dbReference>
<reference evidence="6 7" key="1">
    <citation type="journal article" date="2021" name="Commun. Biol.">
        <title>The genome of Shorea leprosula (Dipterocarpaceae) highlights the ecological relevance of drought in aseasonal tropical rainforests.</title>
        <authorList>
            <person name="Ng K.K.S."/>
            <person name="Kobayashi M.J."/>
            <person name="Fawcett J.A."/>
            <person name="Hatakeyama M."/>
            <person name="Paape T."/>
            <person name="Ng C.H."/>
            <person name="Ang C.C."/>
            <person name="Tnah L.H."/>
            <person name="Lee C.T."/>
            <person name="Nishiyama T."/>
            <person name="Sese J."/>
            <person name="O'Brien M.J."/>
            <person name="Copetti D."/>
            <person name="Mohd Noor M.I."/>
            <person name="Ong R.C."/>
            <person name="Putra M."/>
            <person name="Sireger I.Z."/>
            <person name="Indrioko S."/>
            <person name="Kosugi Y."/>
            <person name="Izuno A."/>
            <person name="Isagi Y."/>
            <person name="Lee S.L."/>
            <person name="Shimizu K.K."/>
        </authorList>
    </citation>
    <scope>NUCLEOTIDE SEQUENCE [LARGE SCALE GENOMIC DNA]</scope>
    <source>
        <strain evidence="6">214</strain>
    </source>
</reference>
<dbReference type="InterPro" id="IPR008936">
    <property type="entry name" value="Rho_GTPase_activation_prot"/>
</dbReference>
<sequence>MATKKEEPSLVQQGEAADPHSPPPPGPEPAPPDQQRSRGGNKVFKSGPLFISSKGIGWTSWKKRWFILTQTSLVFFRSDPIGVMGTLESSYWEHLKCQLFKTPSQPSLSPLIASACSAAPQKAGEVNLTLGGIDLNNSGSVVVKADKKLLTVLLGEGRDGRAFTLKAETSEDLYEWKTALETALAQAPNPAHVTGQNGIFRNDQVDAFDGSKELSKDKPATRFTVRGTPILLALQDVDGGPTFLEKALRFVEDYGIKVEGILRQAADVDDVEQRIREYEQGKTEFSPEEDAHVIADCVKYVLRELPSSPVPASCCKALLEACRTDRANRVNAMRGAICETFPEPNRRLLQRILMMMQTVASHMDENRMSPSAVAACMAPLLLRPLLHGDCEIENDFDVGGDGSMQLLQAAAAANHAQAIVITLLEEYKTIFGEGSMSPDLYSDSDESGSEGEEATDDESYVDDEDDESYIDDEDYENDDASEGSEEYTDDDIENASSRTGSETENDVNDEKESGDSSRDLESPTDDDLKASQKLPSNSIQVSLPVDDHTQRSENRNQSNSVSRKQTDESAGRSKDAETAFMDKPTTHVATSCTQKMTTAANGPTQSHSRKRPTSWGRTSAKKNLSMESIDFDVEEDEYEIKRLEDTKADLQNRIAEEVKGNESLQARLEERKRTLRDRRLALEKDVARLHEQLHKERDKRKALRAGLDSSQRPLSIPSAIDEKTRTELKEIVNAEADVNNLNQKVEDLSLLLNQREQTFISMHDSSDQPQQISNQPKGKIKQKETEAAGSSLFGRSKSKVQQLLTIPSLFGLSNLFL</sequence>
<feature type="compositionally biased region" description="Pro residues" evidence="3">
    <location>
        <begin position="20"/>
        <end position="32"/>
    </location>
</feature>
<dbReference type="Pfam" id="PF00620">
    <property type="entry name" value="RhoGAP"/>
    <property type="match status" value="1"/>
</dbReference>
<feature type="compositionally biased region" description="Basic and acidic residues" evidence="3">
    <location>
        <begin position="564"/>
        <end position="577"/>
    </location>
</feature>
<dbReference type="SUPFAM" id="SSF48350">
    <property type="entry name" value="GTPase activation domain, GAP"/>
    <property type="match status" value="1"/>
</dbReference>
<dbReference type="EMBL" id="BPVZ01000101">
    <property type="protein sequence ID" value="GKV33594.1"/>
    <property type="molecule type" value="Genomic_DNA"/>
</dbReference>
<feature type="compositionally biased region" description="Basic and acidic residues" evidence="3">
    <location>
        <begin position="508"/>
        <end position="530"/>
    </location>
</feature>
<evidence type="ECO:0000313" key="7">
    <source>
        <dbReference type="Proteomes" id="UP001054252"/>
    </source>
</evidence>
<evidence type="ECO:0000256" key="1">
    <source>
        <dbReference type="ARBA" id="ARBA00022468"/>
    </source>
</evidence>
<feature type="compositionally biased region" description="Acidic residues" evidence="3">
    <location>
        <begin position="442"/>
        <end position="493"/>
    </location>
</feature>
<feature type="region of interest" description="Disordered" evidence="3">
    <location>
        <begin position="1"/>
        <end position="46"/>
    </location>
</feature>
<dbReference type="Pfam" id="PF14389">
    <property type="entry name" value="Lzipper-MIP1"/>
    <property type="match status" value="1"/>
</dbReference>
<evidence type="ECO:0000256" key="2">
    <source>
        <dbReference type="SAM" id="Coils"/>
    </source>
</evidence>
<dbReference type="AlphaFoldDB" id="A0AAV5L9I4"/>
<feature type="coiled-coil region" evidence="2">
    <location>
        <begin position="724"/>
        <end position="758"/>
    </location>
</feature>
<dbReference type="GO" id="GO:0005096">
    <property type="term" value="F:GTPase activator activity"/>
    <property type="evidence" value="ECO:0007669"/>
    <property type="project" value="UniProtKB-KW"/>
</dbReference>
<dbReference type="PANTHER" id="PTHR46265">
    <property type="entry name" value="RHO GTPASE-ACTIVATING PROTEIN 7"/>
    <property type="match status" value="1"/>
</dbReference>
<dbReference type="SUPFAM" id="SSF50729">
    <property type="entry name" value="PH domain-like"/>
    <property type="match status" value="1"/>
</dbReference>
<dbReference type="SMART" id="SM00233">
    <property type="entry name" value="PH"/>
    <property type="match status" value="1"/>
</dbReference>
<keyword evidence="1" id="KW-0343">GTPase activation</keyword>
<name>A0AAV5L9I4_9ROSI</name>
<dbReference type="GO" id="GO:0007165">
    <property type="term" value="P:signal transduction"/>
    <property type="evidence" value="ECO:0007669"/>
    <property type="project" value="InterPro"/>
</dbReference>
<feature type="compositionally biased region" description="Polar residues" evidence="3">
    <location>
        <begin position="587"/>
        <end position="606"/>
    </location>
</feature>
<accession>A0AAV5L9I4</accession>
<dbReference type="InterPro" id="IPR000198">
    <property type="entry name" value="RhoGAP_dom"/>
</dbReference>
<organism evidence="6 7">
    <name type="scientific">Rubroshorea leprosula</name>
    <dbReference type="NCBI Taxonomy" id="152421"/>
    <lineage>
        <taxon>Eukaryota</taxon>
        <taxon>Viridiplantae</taxon>
        <taxon>Streptophyta</taxon>
        <taxon>Embryophyta</taxon>
        <taxon>Tracheophyta</taxon>
        <taxon>Spermatophyta</taxon>
        <taxon>Magnoliopsida</taxon>
        <taxon>eudicotyledons</taxon>
        <taxon>Gunneridae</taxon>
        <taxon>Pentapetalae</taxon>
        <taxon>rosids</taxon>
        <taxon>malvids</taxon>
        <taxon>Malvales</taxon>
        <taxon>Dipterocarpaceae</taxon>
        <taxon>Rubroshorea</taxon>
    </lineage>
</organism>
<feature type="region of interest" description="Disordered" evidence="3">
    <location>
        <begin position="762"/>
        <end position="792"/>
    </location>
</feature>
<dbReference type="CDD" id="cd00821">
    <property type="entry name" value="PH"/>
    <property type="match status" value="1"/>
</dbReference>
<keyword evidence="2" id="KW-0175">Coiled coil</keyword>
<feature type="domain" description="Rho-GAP" evidence="5">
    <location>
        <begin position="232"/>
        <end position="431"/>
    </location>
</feature>
<dbReference type="InterPro" id="IPR001849">
    <property type="entry name" value="PH_domain"/>
</dbReference>
<feature type="region of interest" description="Disordered" evidence="3">
    <location>
        <begin position="433"/>
        <end position="629"/>
    </location>
</feature>
<dbReference type="Gene3D" id="1.10.555.10">
    <property type="entry name" value="Rho GTPase activation protein"/>
    <property type="match status" value="1"/>
</dbReference>
<gene>
    <name evidence="6" type="ORF">SLEP1_g42080</name>
</gene>
<evidence type="ECO:0008006" key="8">
    <source>
        <dbReference type="Google" id="ProtNLM"/>
    </source>
</evidence>
<evidence type="ECO:0000256" key="3">
    <source>
        <dbReference type="SAM" id="MobiDB-lite"/>
    </source>
</evidence>
<dbReference type="PANTHER" id="PTHR46265:SF22">
    <property type="entry name" value="RHO GTPASE-ACTIVATING PROTEIN REN1-LIKE ISOFORM X1"/>
    <property type="match status" value="1"/>
</dbReference>
<feature type="region of interest" description="Disordered" evidence="3">
    <location>
        <begin position="693"/>
        <end position="714"/>
    </location>
</feature>